<feature type="transmembrane region" description="Helical" evidence="1">
    <location>
        <begin position="74"/>
        <end position="93"/>
    </location>
</feature>
<dbReference type="Proteomes" id="UP000035680">
    <property type="component" value="Unassembled WGS sequence"/>
</dbReference>
<dbReference type="AlphaFoldDB" id="A0A0K0EXJ3"/>
<reference evidence="2" key="1">
    <citation type="submission" date="2014-07" db="EMBL/GenBank/DDBJ databases">
        <authorList>
            <person name="Martin A.A"/>
            <person name="De Silva N."/>
        </authorList>
    </citation>
    <scope>NUCLEOTIDE SEQUENCE</scope>
</reference>
<organism evidence="2 3">
    <name type="scientific">Strongyloides venezuelensis</name>
    <name type="common">Threadworm</name>
    <dbReference type="NCBI Taxonomy" id="75913"/>
    <lineage>
        <taxon>Eukaryota</taxon>
        <taxon>Metazoa</taxon>
        <taxon>Ecdysozoa</taxon>
        <taxon>Nematoda</taxon>
        <taxon>Chromadorea</taxon>
        <taxon>Rhabditida</taxon>
        <taxon>Tylenchina</taxon>
        <taxon>Panagrolaimomorpha</taxon>
        <taxon>Strongyloidoidea</taxon>
        <taxon>Strongyloididae</taxon>
        <taxon>Strongyloides</taxon>
    </lineage>
</organism>
<feature type="transmembrane region" description="Helical" evidence="1">
    <location>
        <begin position="20"/>
        <end position="39"/>
    </location>
</feature>
<keyword evidence="1" id="KW-0812">Transmembrane</keyword>
<keyword evidence="1" id="KW-1133">Transmembrane helix</keyword>
<evidence type="ECO:0000313" key="3">
    <source>
        <dbReference type="WBParaSite" id="SVE_0124700.1"/>
    </source>
</evidence>
<sequence length="104" mass="12308">MLPVAIFYNMVNYIYNFTNNTIEVVSLMFLITFYIFLLTPGLCNRLEVSIYDDRRIPTSEKVLFFYIMKAYKTLVIWLTIGVLFLVCTFALIYCKELVVDRCDE</sequence>
<name>A0A0K0EXJ3_STRVS</name>
<proteinExistence type="predicted"/>
<keyword evidence="1" id="KW-0472">Membrane</keyword>
<accession>A0A0K0EXJ3</accession>
<evidence type="ECO:0000313" key="2">
    <source>
        <dbReference type="Proteomes" id="UP000035680"/>
    </source>
</evidence>
<dbReference type="WBParaSite" id="SVE_0124700.1">
    <property type="protein sequence ID" value="SVE_0124700.1"/>
    <property type="gene ID" value="SVE_0124700"/>
</dbReference>
<evidence type="ECO:0000256" key="1">
    <source>
        <dbReference type="SAM" id="Phobius"/>
    </source>
</evidence>
<reference evidence="3" key="2">
    <citation type="submission" date="2015-08" db="UniProtKB">
        <authorList>
            <consortium name="WormBaseParasite"/>
        </authorList>
    </citation>
    <scope>IDENTIFICATION</scope>
</reference>
<protein>
    <submittedName>
        <fullName evidence="3">Transmembrane protein</fullName>
    </submittedName>
</protein>
<keyword evidence="2" id="KW-1185">Reference proteome</keyword>